<feature type="region of interest" description="Disordered" evidence="5">
    <location>
        <begin position="129"/>
        <end position="188"/>
    </location>
</feature>
<dbReference type="InterPro" id="IPR028871">
    <property type="entry name" value="BlueCu_1_BS"/>
</dbReference>
<evidence type="ECO:0000259" key="7">
    <source>
        <dbReference type="PROSITE" id="PS51485"/>
    </source>
</evidence>
<comment type="caution">
    <text evidence="8">The sequence shown here is derived from an EMBL/GenBank/DDBJ whole genome shotgun (WGS) entry which is preliminary data.</text>
</comment>
<evidence type="ECO:0000256" key="3">
    <source>
        <dbReference type="ARBA" id="ARBA00023157"/>
    </source>
</evidence>
<dbReference type="PROSITE" id="PS00196">
    <property type="entry name" value="COPPER_BLUE"/>
    <property type="match status" value="1"/>
</dbReference>
<reference evidence="8 9" key="1">
    <citation type="journal article" date="2021" name="Commun. Biol.">
        <title>The genome of Shorea leprosula (Dipterocarpaceae) highlights the ecological relevance of drought in aseasonal tropical rainforests.</title>
        <authorList>
            <person name="Ng K.K.S."/>
            <person name="Kobayashi M.J."/>
            <person name="Fawcett J.A."/>
            <person name="Hatakeyama M."/>
            <person name="Paape T."/>
            <person name="Ng C.H."/>
            <person name="Ang C.C."/>
            <person name="Tnah L.H."/>
            <person name="Lee C.T."/>
            <person name="Nishiyama T."/>
            <person name="Sese J."/>
            <person name="O'Brien M.J."/>
            <person name="Copetti D."/>
            <person name="Mohd Noor M.I."/>
            <person name="Ong R.C."/>
            <person name="Putra M."/>
            <person name="Sireger I.Z."/>
            <person name="Indrioko S."/>
            <person name="Kosugi Y."/>
            <person name="Izuno A."/>
            <person name="Isagi Y."/>
            <person name="Lee S.L."/>
            <person name="Shimizu K.K."/>
        </authorList>
    </citation>
    <scope>NUCLEOTIDE SEQUENCE [LARGE SCALE GENOMIC DNA]</scope>
    <source>
        <strain evidence="8">214</strain>
    </source>
</reference>
<feature type="chain" id="PRO_5044000149" description="Phytocyanin domain-containing protein" evidence="6">
    <location>
        <begin position="26"/>
        <end position="212"/>
    </location>
</feature>
<accession>A0AAV5LF06</accession>
<evidence type="ECO:0000256" key="6">
    <source>
        <dbReference type="SAM" id="SignalP"/>
    </source>
</evidence>
<feature type="compositionally biased region" description="Pro residues" evidence="5">
    <location>
        <begin position="138"/>
        <end position="151"/>
    </location>
</feature>
<dbReference type="InterPro" id="IPR003245">
    <property type="entry name" value="Phytocyanin_dom"/>
</dbReference>
<dbReference type="AlphaFoldDB" id="A0AAV5LF06"/>
<dbReference type="PANTHER" id="PTHR33021">
    <property type="entry name" value="BLUE COPPER PROTEIN"/>
    <property type="match status" value="1"/>
</dbReference>
<dbReference type="Pfam" id="PF02298">
    <property type="entry name" value="Cu_bind_like"/>
    <property type="match status" value="1"/>
</dbReference>
<protein>
    <recommendedName>
        <fullName evidence="7">Phytocyanin domain-containing protein</fullName>
    </recommendedName>
</protein>
<dbReference type="GO" id="GO:0009055">
    <property type="term" value="F:electron transfer activity"/>
    <property type="evidence" value="ECO:0007669"/>
    <property type="project" value="InterPro"/>
</dbReference>
<sequence>MARLTMGMAFVAIVAAVVLVQSAAAQTVHVVGDSIGWTVPSNGAQAYTNWAAQRTFVVGDTLMFNFQTNQHDVLQVPKASFDACSSSNPIGNMFTTGPANITLDSAGEHYYICTIGQHCQGGQKLAITVSTSSSGSPTPAPPTNMTPPTTPSPSSGTPADCAPAPATGRTPPGSTTPTSPDSNRDSVLPSSTSAIFVSLWLSILGIAMGFVF</sequence>
<keyword evidence="4" id="KW-0325">Glycoprotein</keyword>
<dbReference type="EMBL" id="BPVZ01000113">
    <property type="protein sequence ID" value="GKV35856.1"/>
    <property type="molecule type" value="Genomic_DNA"/>
</dbReference>
<dbReference type="CDD" id="cd13920">
    <property type="entry name" value="Stellacyanin"/>
    <property type="match status" value="1"/>
</dbReference>
<dbReference type="FunFam" id="2.60.40.420:FF:000034">
    <property type="entry name" value="Cupredoxin superfamily protein"/>
    <property type="match status" value="1"/>
</dbReference>
<organism evidence="8 9">
    <name type="scientific">Rubroshorea leprosula</name>
    <dbReference type="NCBI Taxonomy" id="152421"/>
    <lineage>
        <taxon>Eukaryota</taxon>
        <taxon>Viridiplantae</taxon>
        <taxon>Streptophyta</taxon>
        <taxon>Embryophyta</taxon>
        <taxon>Tracheophyta</taxon>
        <taxon>Spermatophyta</taxon>
        <taxon>Magnoliopsida</taxon>
        <taxon>eudicotyledons</taxon>
        <taxon>Gunneridae</taxon>
        <taxon>Pentapetalae</taxon>
        <taxon>rosids</taxon>
        <taxon>malvids</taxon>
        <taxon>Malvales</taxon>
        <taxon>Dipterocarpaceae</taxon>
        <taxon>Rubroshorea</taxon>
    </lineage>
</organism>
<dbReference type="GO" id="GO:0005886">
    <property type="term" value="C:plasma membrane"/>
    <property type="evidence" value="ECO:0007669"/>
    <property type="project" value="TreeGrafter"/>
</dbReference>
<feature type="domain" description="Phytocyanin" evidence="7">
    <location>
        <begin position="27"/>
        <end position="131"/>
    </location>
</feature>
<dbReference type="InterPro" id="IPR008972">
    <property type="entry name" value="Cupredoxin"/>
</dbReference>
<dbReference type="Gene3D" id="2.60.40.420">
    <property type="entry name" value="Cupredoxins - blue copper proteins"/>
    <property type="match status" value="1"/>
</dbReference>
<evidence type="ECO:0000256" key="4">
    <source>
        <dbReference type="ARBA" id="ARBA00023180"/>
    </source>
</evidence>
<dbReference type="InterPro" id="IPR039391">
    <property type="entry name" value="Phytocyanin-like"/>
</dbReference>
<proteinExistence type="predicted"/>
<evidence type="ECO:0000256" key="1">
    <source>
        <dbReference type="ARBA" id="ARBA00022723"/>
    </source>
</evidence>
<keyword evidence="6" id="KW-0732">Signal</keyword>
<evidence type="ECO:0000256" key="5">
    <source>
        <dbReference type="SAM" id="MobiDB-lite"/>
    </source>
</evidence>
<dbReference type="PROSITE" id="PS51485">
    <property type="entry name" value="PHYTOCYANIN"/>
    <property type="match status" value="1"/>
</dbReference>
<evidence type="ECO:0000313" key="8">
    <source>
        <dbReference type="EMBL" id="GKV35856.1"/>
    </source>
</evidence>
<evidence type="ECO:0000256" key="2">
    <source>
        <dbReference type="ARBA" id="ARBA00023008"/>
    </source>
</evidence>
<keyword evidence="9" id="KW-1185">Reference proteome</keyword>
<dbReference type="SUPFAM" id="SSF49503">
    <property type="entry name" value="Cupredoxins"/>
    <property type="match status" value="1"/>
</dbReference>
<dbReference type="GO" id="GO:0046872">
    <property type="term" value="F:metal ion binding"/>
    <property type="evidence" value="ECO:0007669"/>
    <property type="project" value="UniProtKB-KW"/>
</dbReference>
<gene>
    <name evidence="8" type="ORF">SLEP1_g44063</name>
</gene>
<name>A0AAV5LF06_9ROSI</name>
<keyword evidence="3" id="KW-1015">Disulfide bond</keyword>
<keyword evidence="2" id="KW-0186">Copper</keyword>
<feature type="compositionally biased region" description="Low complexity" evidence="5">
    <location>
        <begin position="152"/>
        <end position="180"/>
    </location>
</feature>
<feature type="signal peptide" evidence="6">
    <location>
        <begin position="1"/>
        <end position="25"/>
    </location>
</feature>
<dbReference type="Proteomes" id="UP001054252">
    <property type="component" value="Unassembled WGS sequence"/>
</dbReference>
<keyword evidence="1" id="KW-0479">Metal-binding</keyword>
<evidence type="ECO:0000313" key="9">
    <source>
        <dbReference type="Proteomes" id="UP001054252"/>
    </source>
</evidence>
<dbReference type="PANTHER" id="PTHR33021:SF189">
    <property type="entry name" value="CUCUMBER PEELING CUPREDOXIN-LIKE"/>
    <property type="match status" value="1"/>
</dbReference>